<organism evidence="2">
    <name type="scientific">Spongospora subterranea</name>
    <dbReference type="NCBI Taxonomy" id="70186"/>
    <lineage>
        <taxon>Eukaryota</taxon>
        <taxon>Sar</taxon>
        <taxon>Rhizaria</taxon>
        <taxon>Endomyxa</taxon>
        <taxon>Phytomyxea</taxon>
        <taxon>Plasmodiophorida</taxon>
        <taxon>Plasmodiophoridae</taxon>
        <taxon>Spongospora</taxon>
    </lineage>
</organism>
<keyword evidence="1" id="KW-0812">Transmembrane</keyword>
<feature type="non-terminal residue" evidence="2">
    <location>
        <position position="1"/>
    </location>
</feature>
<protein>
    <submittedName>
        <fullName evidence="2">Uncharacterized protein</fullName>
    </submittedName>
</protein>
<dbReference type="AlphaFoldDB" id="A0A0H5QVS7"/>
<evidence type="ECO:0000256" key="1">
    <source>
        <dbReference type="SAM" id="Phobius"/>
    </source>
</evidence>
<reference evidence="2" key="1">
    <citation type="submission" date="2015-04" db="EMBL/GenBank/DDBJ databases">
        <title>The genome sequence of the plant pathogenic Rhizarian Plasmodiophora brassicae reveals insights in its biotrophic life cycle and the origin of chitin synthesis.</title>
        <authorList>
            <person name="Schwelm A."/>
            <person name="Fogelqvist J."/>
            <person name="Knaust A."/>
            <person name="Julke S."/>
            <person name="Lilja T."/>
            <person name="Dhandapani V."/>
            <person name="Bonilla-Rosso G."/>
            <person name="Karlsson M."/>
            <person name="Shevchenko A."/>
            <person name="Choi S.R."/>
            <person name="Kim H.G."/>
            <person name="Park J.Y."/>
            <person name="Lim Y.P."/>
            <person name="Ludwig-Muller J."/>
            <person name="Dixelius C."/>
        </authorList>
    </citation>
    <scope>NUCLEOTIDE SEQUENCE</scope>
    <source>
        <tissue evidence="2">Potato root galls</tissue>
    </source>
</reference>
<name>A0A0H5QVS7_9EUKA</name>
<evidence type="ECO:0000313" key="2">
    <source>
        <dbReference type="EMBL" id="CRZ05832.1"/>
    </source>
</evidence>
<proteinExistence type="predicted"/>
<accession>A0A0H5QVS7</accession>
<dbReference type="EMBL" id="HACM01005390">
    <property type="protein sequence ID" value="CRZ05832.1"/>
    <property type="molecule type" value="Transcribed_RNA"/>
</dbReference>
<keyword evidence="1" id="KW-1133">Transmembrane helix</keyword>
<keyword evidence="1" id="KW-0472">Membrane</keyword>
<feature type="transmembrane region" description="Helical" evidence="1">
    <location>
        <begin position="15"/>
        <end position="32"/>
    </location>
</feature>
<sequence>FAIDNAPEIDGGEDMDYRGIIAICLLIIALWSSRVRSDISAGTDLGQYPSLQLDPMTDKIMIVYGSEWGLKMTTCEPEQCLLPKSCHLGCTPPLAAASLAFIDSQPFIAYATLQAGNAANLFGMSCSDSACHDFSTVKEQ</sequence>